<sequence length="160" mass="17586">MRLFVAVFPPDDVCRDLRHRLTDGGARNVRLTPVDRWHVTLAFLGEVTAERLPEVTRELDAVTVPRGAMLRLHGGGRFGQGRSAVLWAGVEGDLDGLHRDVAGRLGVADREFTPHLTVAYRDDPVVRLALDGYAGPAWPLDGIALVRSVPGEGYTILRSW</sequence>
<evidence type="ECO:0000256" key="1">
    <source>
        <dbReference type="ARBA" id="ARBA00022801"/>
    </source>
</evidence>
<dbReference type="InterPro" id="IPR009097">
    <property type="entry name" value="Cyclic_Pdiesterase"/>
</dbReference>
<dbReference type="PANTHER" id="PTHR35561">
    <property type="entry name" value="RNA 2',3'-CYCLIC PHOSPHODIESTERASE"/>
    <property type="match status" value="1"/>
</dbReference>
<dbReference type="AlphaFoldDB" id="A0A919JJT5"/>
<reference evidence="2" key="1">
    <citation type="submission" date="2021-01" db="EMBL/GenBank/DDBJ databases">
        <title>Whole genome shotgun sequence of Actinoplanes nipponensis NBRC 14063.</title>
        <authorList>
            <person name="Komaki H."/>
            <person name="Tamura T."/>
        </authorList>
    </citation>
    <scope>NUCLEOTIDE SEQUENCE</scope>
    <source>
        <strain evidence="2">NBRC 14063</strain>
    </source>
</reference>
<proteinExistence type="predicted"/>
<keyword evidence="3" id="KW-1185">Reference proteome</keyword>
<dbReference type="Gene3D" id="3.90.1140.10">
    <property type="entry name" value="Cyclic phosphodiesterase"/>
    <property type="match status" value="1"/>
</dbReference>
<dbReference type="GO" id="GO:0008664">
    <property type="term" value="F:RNA 2',3'-cyclic 3'-phosphodiesterase activity"/>
    <property type="evidence" value="ECO:0007669"/>
    <property type="project" value="InterPro"/>
</dbReference>
<dbReference type="InterPro" id="IPR004175">
    <property type="entry name" value="RNA_CPDase"/>
</dbReference>
<evidence type="ECO:0000313" key="2">
    <source>
        <dbReference type="EMBL" id="GIE51866.1"/>
    </source>
</evidence>
<dbReference type="Pfam" id="PF13563">
    <property type="entry name" value="2_5_RNA_ligase2"/>
    <property type="match status" value="1"/>
</dbReference>
<accession>A0A919JJT5</accession>
<dbReference type="GO" id="GO:0004113">
    <property type="term" value="F:2',3'-cyclic-nucleotide 3'-phosphodiesterase activity"/>
    <property type="evidence" value="ECO:0007669"/>
    <property type="project" value="InterPro"/>
</dbReference>
<dbReference type="EMBL" id="BOMQ01000063">
    <property type="protein sequence ID" value="GIE51866.1"/>
    <property type="molecule type" value="Genomic_DNA"/>
</dbReference>
<dbReference type="RefSeq" id="WP_203772798.1">
    <property type="nucleotide sequence ID" value="NZ_BAAAYJ010000085.1"/>
</dbReference>
<comment type="caution">
    <text evidence="2">The sequence shown here is derived from an EMBL/GenBank/DDBJ whole genome shotgun (WGS) entry which is preliminary data.</text>
</comment>
<protein>
    <submittedName>
        <fullName evidence="2">RNA 2',3'-cyclic phosphodiesterase</fullName>
    </submittedName>
</protein>
<dbReference type="Proteomes" id="UP000647172">
    <property type="component" value="Unassembled WGS sequence"/>
</dbReference>
<organism evidence="2 3">
    <name type="scientific">Actinoplanes nipponensis</name>
    <dbReference type="NCBI Taxonomy" id="135950"/>
    <lineage>
        <taxon>Bacteria</taxon>
        <taxon>Bacillati</taxon>
        <taxon>Actinomycetota</taxon>
        <taxon>Actinomycetes</taxon>
        <taxon>Micromonosporales</taxon>
        <taxon>Micromonosporaceae</taxon>
        <taxon>Actinoplanes</taxon>
    </lineage>
</organism>
<gene>
    <name evidence="2" type="ORF">Ani05nite_54000</name>
</gene>
<keyword evidence="1" id="KW-0378">Hydrolase</keyword>
<evidence type="ECO:0000313" key="3">
    <source>
        <dbReference type="Proteomes" id="UP000647172"/>
    </source>
</evidence>
<dbReference type="NCBIfam" id="TIGR02258">
    <property type="entry name" value="2_5_ligase"/>
    <property type="match status" value="1"/>
</dbReference>
<dbReference type="PANTHER" id="PTHR35561:SF1">
    <property type="entry name" value="RNA 2',3'-CYCLIC PHOSPHODIESTERASE"/>
    <property type="match status" value="1"/>
</dbReference>
<name>A0A919JJT5_9ACTN</name>
<dbReference type="SUPFAM" id="SSF55144">
    <property type="entry name" value="LigT-like"/>
    <property type="match status" value="1"/>
</dbReference>